<evidence type="ECO:0000256" key="1">
    <source>
        <dbReference type="ARBA" id="ARBA00005187"/>
    </source>
</evidence>
<evidence type="ECO:0000313" key="5">
    <source>
        <dbReference type="EMBL" id="TPE62603.1"/>
    </source>
</evidence>
<evidence type="ECO:0000256" key="3">
    <source>
        <dbReference type="ARBA" id="ARBA00048741"/>
    </source>
</evidence>
<sequence>MKLVRFIMLARRPGSMSDDRWQKLIRRVSDIEGLRLADRNDLLHVVTSDDSPLHIGGHGVVVGRLFERDGREVAQLGPEACDRIVGSAGQSLCADYWGPYVCILRQKDGDRISVLRAPLGALPCYLVAFEGGVALASDVDLFIACGLLRPVIDWDEVLRHLMVRDLVWPETCLSGLRELRGGQQLLLSEEGLAIQDVWSPTTFARRDHQMRDPIAAARIVRDTVCNSVASLASGEAGIVLMLSGGLDSSVLAAALTRQDVPVTCITLVTGDATGDERRYARQVCAALGLSLVEGWRDLAGIDVGRSDARGLPRPTERMFFQESRRLCEQAAAEAGATAIFNGGGGDNIFCSLRSGAPAADRLLTGGSGFLSTVRDLSHLTQESRQTVMMDAVRRAWFGKPTIRLSHDTSLLSPDVVEAAHPPWRHPWLESAAELLPGSAQHLRLVACAQDIAEGAQPWDRLPMISPLMVQPLVEACLSIASWLWLDAGHNRAVARHAFADVLPEDVAWRRSKGTPDAFTARIFDANRRKLREILSGGELVRLGLVDLPAILEVLDDPRPVHGHSFRRVLQLADVEAWAAGWIASDV</sequence>
<dbReference type="EC" id="6.3.5.4" evidence="2"/>
<dbReference type="SUPFAM" id="SSF56235">
    <property type="entry name" value="N-terminal nucleophile aminohydrolases (Ntn hydrolases)"/>
    <property type="match status" value="1"/>
</dbReference>
<dbReference type="InterPro" id="IPR014729">
    <property type="entry name" value="Rossmann-like_a/b/a_fold"/>
</dbReference>
<accession>A0A501XQK2</accession>
<proteinExistence type="predicted"/>
<comment type="pathway">
    <text evidence="1">Amino-acid biosynthesis; L-asparagine biosynthesis; L-asparagine from L-aspartate (L-Gln route): step 1/1.</text>
</comment>
<keyword evidence="6" id="KW-1185">Reference proteome</keyword>
<dbReference type="RefSeq" id="WP_140927375.1">
    <property type="nucleotide sequence ID" value="NZ_VFSU01000017.1"/>
</dbReference>
<dbReference type="GO" id="GO:0006529">
    <property type="term" value="P:asparagine biosynthetic process"/>
    <property type="evidence" value="ECO:0007669"/>
    <property type="project" value="InterPro"/>
</dbReference>
<dbReference type="GO" id="GO:0004066">
    <property type="term" value="F:asparagine synthase (glutamine-hydrolyzing) activity"/>
    <property type="evidence" value="ECO:0007669"/>
    <property type="project" value="UniProtKB-EC"/>
</dbReference>
<dbReference type="InterPro" id="IPR001962">
    <property type="entry name" value="Asn_synthase"/>
</dbReference>
<dbReference type="Pfam" id="PF00733">
    <property type="entry name" value="Asn_synthase"/>
    <property type="match status" value="1"/>
</dbReference>
<dbReference type="PANTHER" id="PTHR43284:SF1">
    <property type="entry name" value="ASPARAGINE SYNTHETASE"/>
    <property type="match status" value="1"/>
</dbReference>
<dbReference type="InterPro" id="IPR029055">
    <property type="entry name" value="Ntn_hydrolases_N"/>
</dbReference>
<dbReference type="OrthoDB" id="7053173at2"/>
<protein>
    <recommendedName>
        <fullName evidence="2">asparagine synthase (glutamine-hydrolyzing)</fullName>
        <ecNumber evidence="2">6.3.5.4</ecNumber>
    </recommendedName>
</protein>
<dbReference type="Proteomes" id="UP000319897">
    <property type="component" value="Unassembled WGS sequence"/>
</dbReference>
<dbReference type="EMBL" id="VFSU01000017">
    <property type="protein sequence ID" value="TPE62603.1"/>
    <property type="molecule type" value="Genomic_DNA"/>
</dbReference>
<feature type="domain" description="Asparagine synthetase" evidence="4">
    <location>
        <begin position="220"/>
        <end position="578"/>
    </location>
</feature>
<comment type="catalytic activity">
    <reaction evidence="3">
        <text>L-aspartate + L-glutamine + ATP + H2O = L-asparagine + L-glutamate + AMP + diphosphate + H(+)</text>
        <dbReference type="Rhea" id="RHEA:12228"/>
        <dbReference type="ChEBI" id="CHEBI:15377"/>
        <dbReference type="ChEBI" id="CHEBI:15378"/>
        <dbReference type="ChEBI" id="CHEBI:29985"/>
        <dbReference type="ChEBI" id="CHEBI:29991"/>
        <dbReference type="ChEBI" id="CHEBI:30616"/>
        <dbReference type="ChEBI" id="CHEBI:33019"/>
        <dbReference type="ChEBI" id="CHEBI:58048"/>
        <dbReference type="ChEBI" id="CHEBI:58359"/>
        <dbReference type="ChEBI" id="CHEBI:456215"/>
        <dbReference type="EC" id="6.3.5.4"/>
    </reaction>
</comment>
<dbReference type="Gene3D" id="3.40.50.620">
    <property type="entry name" value="HUPs"/>
    <property type="match status" value="1"/>
</dbReference>
<evidence type="ECO:0000313" key="6">
    <source>
        <dbReference type="Proteomes" id="UP000319897"/>
    </source>
</evidence>
<dbReference type="AlphaFoldDB" id="A0A501XQK2"/>
<dbReference type="PANTHER" id="PTHR43284">
    <property type="entry name" value="ASPARAGINE SYNTHETASE (GLUTAMINE-HYDROLYZING)"/>
    <property type="match status" value="1"/>
</dbReference>
<reference evidence="5 6" key="1">
    <citation type="submission" date="2019-06" db="EMBL/GenBank/DDBJ databases">
        <authorList>
            <person name="Lee I."/>
            <person name="Jang G.I."/>
            <person name="Hwang C.Y."/>
        </authorList>
    </citation>
    <scope>NUCLEOTIDE SEQUENCE [LARGE SCALE GENOMIC DNA]</scope>
    <source>
        <strain evidence="5 6">PAMC 28131</strain>
    </source>
</reference>
<dbReference type="SUPFAM" id="SSF52402">
    <property type="entry name" value="Adenine nucleotide alpha hydrolases-like"/>
    <property type="match status" value="1"/>
</dbReference>
<dbReference type="InterPro" id="IPR051786">
    <property type="entry name" value="ASN_synthetase/amidase"/>
</dbReference>
<name>A0A501XQK2_9SPHN</name>
<evidence type="ECO:0000259" key="4">
    <source>
        <dbReference type="Pfam" id="PF00733"/>
    </source>
</evidence>
<gene>
    <name evidence="5" type="ORF">FJQ54_05285</name>
</gene>
<organism evidence="5 6">
    <name type="scientific">Sandaracinobacter neustonicus</name>
    <dbReference type="NCBI Taxonomy" id="1715348"/>
    <lineage>
        <taxon>Bacteria</taxon>
        <taxon>Pseudomonadati</taxon>
        <taxon>Pseudomonadota</taxon>
        <taxon>Alphaproteobacteria</taxon>
        <taxon>Sphingomonadales</taxon>
        <taxon>Sphingosinicellaceae</taxon>
        <taxon>Sandaracinobacter</taxon>
    </lineage>
</organism>
<comment type="caution">
    <text evidence="5">The sequence shown here is derived from an EMBL/GenBank/DDBJ whole genome shotgun (WGS) entry which is preliminary data.</text>
</comment>
<evidence type="ECO:0000256" key="2">
    <source>
        <dbReference type="ARBA" id="ARBA00012737"/>
    </source>
</evidence>